<dbReference type="EMBL" id="MCFE01000404">
    <property type="protein sequence ID" value="ORX90026.1"/>
    <property type="molecule type" value="Genomic_DNA"/>
</dbReference>
<dbReference type="GO" id="GO:0005737">
    <property type="term" value="C:cytoplasm"/>
    <property type="evidence" value="ECO:0007669"/>
    <property type="project" value="TreeGrafter"/>
</dbReference>
<evidence type="ECO:0000256" key="2">
    <source>
        <dbReference type="ARBA" id="ARBA00022527"/>
    </source>
</evidence>
<keyword evidence="6 7" id="KW-0067">ATP-binding</keyword>
<protein>
    <submittedName>
        <fullName evidence="10">Kinase-like protein</fullName>
    </submittedName>
</protein>
<dbReference type="InterPro" id="IPR017441">
    <property type="entry name" value="Protein_kinase_ATP_BS"/>
</dbReference>
<dbReference type="PROSITE" id="PS00107">
    <property type="entry name" value="PROTEIN_KINASE_ATP"/>
    <property type="match status" value="1"/>
</dbReference>
<keyword evidence="3" id="KW-0808">Transferase</keyword>
<gene>
    <name evidence="10" type="ORF">K493DRAFT_340258</name>
</gene>
<evidence type="ECO:0000256" key="6">
    <source>
        <dbReference type="ARBA" id="ARBA00022840"/>
    </source>
</evidence>
<dbReference type="GO" id="GO:0035556">
    <property type="term" value="P:intracellular signal transduction"/>
    <property type="evidence" value="ECO:0007669"/>
    <property type="project" value="TreeGrafter"/>
</dbReference>
<dbReference type="Proteomes" id="UP000193498">
    <property type="component" value="Unassembled WGS sequence"/>
</dbReference>
<dbReference type="PROSITE" id="PS00108">
    <property type="entry name" value="PROTEIN_KINASE_ST"/>
    <property type="match status" value="1"/>
</dbReference>
<dbReference type="SMART" id="SM00220">
    <property type="entry name" value="S_TKc"/>
    <property type="match status" value="1"/>
</dbReference>
<keyword evidence="4 7" id="KW-0547">Nucleotide-binding</keyword>
<feature type="binding site" evidence="7">
    <location>
        <position position="168"/>
    </location>
    <ligand>
        <name>ATP</name>
        <dbReference type="ChEBI" id="CHEBI:30616"/>
    </ligand>
</feature>
<dbReference type="PANTHER" id="PTHR24346:SF82">
    <property type="entry name" value="KP78A-RELATED"/>
    <property type="match status" value="1"/>
</dbReference>
<dbReference type="STRING" id="1314790.A0A1Y1XX08"/>
<comment type="similarity">
    <text evidence="1">Belongs to the protein kinase superfamily. CAMK Ser/Thr protein kinase family. NIM1 subfamily.</text>
</comment>
<feature type="domain" description="Protein kinase" evidence="9">
    <location>
        <begin position="139"/>
        <end position="398"/>
    </location>
</feature>
<dbReference type="OrthoDB" id="539158at2759"/>
<dbReference type="FunCoup" id="A0A1Y1XX08">
    <property type="interactions" value="137"/>
</dbReference>
<dbReference type="SUPFAM" id="SSF56112">
    <property type="entry name" value="Protein kinase-like (PK-like)"/>
    <property type="match status" value="1"/>
</dbReference>
<evidence type="ECO:0000256" key="3">
    <source>
        <dbReference type="ARBA" id="ARBA00022679"/>
    </source>
</evidence>
<comment type="caution">
    <text evidence="10">The sequence shown here is derived from an EMBL/GenBank/DDBJ whole genome shotgun (WGS) entry which is preliminary data.</text>
</comment>
<evidence type="ECO:0000256" key="1">
    <source>
        <dbReference type="ARBA" id="ARBA00010791"/>
    </source>
</evidence>
<sequence length="405" mass="45674">MPSRSPVKIVEIPCLDNAVYTFSQPFQFPTHEPSPKFLPLSKPSSTLSLDNYSTVTSCSSIHSSSSDHSEHEEFAIDVAKVPSRFVFTDINPTPAKPNRKSRFAFISQLKNIFPQKKKALPLVEALEKRRGPLLKDNYGPFEKVIGTGNGGNVQLTNSESNGQKYAVKTFRKRFSSESETRYYEWLSNEIFLAASIKHPNIVDVQDVILEDGEIHQVMPYYPSDLFGIVSSGEISAELAGKYFIQLLRGLFYLHSRGFGHRDLKLENICVDGSGDAKIIDFGCAVVFKTFGYDPKLVEDVCGSDPYIAPEIFTGRPYDVRKSDIWSAAIVYISMILKRHPWDVALSNDKSYKLYLEHRKVDRFFNKIPSGAATILKKMLEPNPSLRATMEDILADEWIQSLDAKH</sequence>
<evidence type="ECO:0000313" key="10">
    <source>
        <dbReference type="EMBL" id="ORX90026.1"/>
    </source>
</evidence>
<accession>A0A1Y1XX08</accession>
<dbReference type="GO" id="GO:0004674">
    <property type="term" value="F:protein serine/threonine kinase activity"/>
    <property type="evidence" value="ECO:0007669"/>
    <property type="project" value="UniProtKB-KW"/>
</dbReference>
<keyword evidence="5 10" id="KW-0418">Kinase</keyword>
<keyword evidence="11" id="KW-1185">Reference proteome</keyword>
<dbReference type="InterPro" id="IPR008271">
    <property type="entry name" value="Ser/Thr_kinase_AS"/>
</dbReference>
<reference evidence="10 11" key="1">
    <citation type="submission" date="2016-07" db="EMBL/GenBank/DDBJ databases">
        <title>Pervasive Adenine N6-methylation of Active Genes in Fungi.</title>
        <authorList>
            <consortium name="DOE Joint Genome Institute"/>
            <person name="Mondo S.J."/>
            <person name="Dannebaum R.O."/>
            <person name="Kuo R.C."/>
            <person name="Labutti K."/>
            <person name="Haridas S."/>
            <person name="Kuo A."/>
            <person name="Salamov A."/>
            <person name="Ahrendt S.R."/>
            <person name="Lipzen A."/>
            <person name="Sullivan W."/>
            <person name="Andreopoulos W.B."/>
            <person name="Clum A."/>
            <person name="Lindquist E."/>
            <person name="Daum C."/>
            <person name="Ramamoorthy G.K."/>
            <person name="Gryganskyi A."/>
            <person name="Culley D."/>
            <person name="Magnuson J.K."/>
            <person name="James T.Y."/>
            <person name="O'Malley M.A."/>
            <person name="Stajich J.E."/>
            <person name="Spatafora J.W."/>
            <person name="Visel A."/>
            <person name="Grigoriev I.V."/>
        </authorList>
    </citation>
    <scope>NUCLEOTIDE SEQUENCE [LARGE SCALE GENOMIC DNA]</scope>
    <source>
        <strain evidence="10 11">CBS 931.73</strain>
    </source>
</reference>
<dbReference type="InParanoid" id="A0A1Y1XX08"/>
<proteinExistence type="inferred from homology"/>
<dbReference type="PANTHER" id="PTHR24346">
    <property type="entry name" value="MAP/MICROTUBULE AFFINITY-REGULATING KINASE"/>
    <property type="match status" value="1"/>
</dbReference>
<evidence type="ECO:0000313" key="11">
    <source>
        <dbReference type="Proteomes" id="UP000193498"/>
    </source>
</evidence>
<dbReference type="GO" id="GO:0005524">
    <property type="term" value="F:ATP binding"/>
    <property type="evidence" value="ECO:0007669"/>
    <property type="project" value="UniProtKB-UniRule"/>
</dbReference>
<evidence type="ECO:0000256" key="5">
    <source>
        <dbReference type="ARBA" id="ARBA00022777"/>
    </source>
</evidence>
<evidence type="ECO:0000256" key="7">
    <source>
        <dbReference type="PROSITE-ProRule" id="PRU10141"/>
    </source>
</evidence>
<dbReference type="InterPro" id="IPR011009">
    <property type="entry name" value="Kinase-like_dom_sf"/>
</dbReference>
<organism evidence="10 11">
    <name type="scientific">Basidiobolus meristosporus CBS 931.73</name>
    <dbReference type="NCBI Taxonomy" id="1314790"/>
    <lineage>
        <taxon>Eukaryota</taxon>
        <taxon>Fungi</taxon>
        <taxon>Fungi incertae sedis</taxon>
        <taxon>Zoopagomycota</taxon>
        <taxon>Entomophthoromycotina</taxon>
        <taxon>Basidiobolomycetes</taxon>
        <taxon>Basidiobolales</taxon>
        <taxon>Basidiobolaceae</taxon>
        <taxon>Basidiobolus</taxon>
    </lineage>
</organism>
<name>A0A1Y1XX08_9FUNG</name>
<evidence type="ECO:0000256" key="8">
    <source>
        <dbReference type="RuleBase" id="RU000304"/>
    </source>
</evidence>
<keyword evidence="2 8" id="KW-0723">Serine/threonine-protein kinase</keyword>
<dbReference type="InterPro" id="IPR000719">
    <property type="entry name" value="Prot_kinase_dom"/>
</dbReference>
<evidence type="ECO:0000259" key="9">
    <source>
        <dbReference type="PROSITE" id="PS50011"/>
    </source>
</evidence>
<dbReference type="Pfam" id="PF00069">
    <property type="entry name" value="Pkinase"/>
    <property type="match status" value="1"/>
</dbReference>
<dbReference type="PROSITE" id="PS50011">
    <property type="entry name" value="PROTEIN_KINASE_DOM"/>
    <property type="match status" value="1"/>
</dbReference>
<dbReference type="Gene3D" id="1.10.510.10">
    <property type="entry name" value="Transferase(Phosphotransferase) domain 1"/>
    <property type="match status" value="1"/>
</dbReference>
<evidence type="ECO:0000256" key="4">
    <source>
        <dbReference type="ARBA" id="ARBA00022741"/>
    </source>
</evidence>
<dbReference type="AlphaFoldDB" id="A0A1Y1XX08"/>